<accession>C7ZEH8</accession>
<dbReference type="PANTHER" id="PTHR33711:SF7">
    <property type="entry name" value="INTRADIOL RING-CLEAVAGE DIOXYGENASES DOMAIN-CONTAINING PROTEIN-RELATED"/>
    <property type="match status" value="1"/>
</dbReference>
<dbReference type="GO" id="GO:0005506">
    <property type="term" value="F:iron ion binding"/>
    <property type="evidence" value="ECO:0007669"/>
    <property type="project" value="InterPro"/>
</dbReference>
<evidence type="ECO:0000259" key="1">
    <source>
        <dbReference type="Pfam" id="PF04444"/>
    </source>
</evidence>
<dbReference type="GO" id="GO:0018576">
    <property type="term" value="F:catechol 1,2-dioxygenase activity"/>
    <property type="evidence" value="ECO:0007669"/>
    <property type="project" value="InterPro"/>
</dbReference>
<dbReference type="InParanoid" id="C7ZEH8"/>
<dbReference type="KEGG" id="nhe:NECHADRAFT_97681"/>
<dbReference type="STRING" id="660122.C7ZEH8"/>
<dbReference type="GeneID" id="9669298"/>
<evidence type="ECO:0000313" key="2">
    <source>
        <dbReference type="EMBL" id="EEU37598.1"/>
    </source>
</evidence>
<dbReference type="AlphaFoldDB" id="C7ZEH8"/>
<dbReference type="InterPro" id="IPR050770">
    <property type="entry name" value="Intradiol_RC_Dioxygenase"/>
</dbReference>
<dbReference type="VEuPathDB" id="FungiDB:NECHADRAFT_97681"/>
<dbReference type="eggNOG" id="ENOG502QWDJ">
    <property type="taxonomic scope" value="Eukaryota"/>
</dbReference>
<keyword evidence="3" id="KW-1185">Reference proteome</keyword>
<proteinExistence type="predicted"/>
<sequence length="279" mass="30731">MSDLTPDNIPNAVAIIAEYPAYHTCPRFHARDAPQHGGMEARLDFLVEVGQLTTDVRNESLLLSDVLGLSLLVDSIDHPKPDNLTKGSVLGPFHTHDALEVPHGDPISFDDKGQPHSASAHGCLGDGQQWFYDLQHSDRSEPAGRAGLSGQALRCVRRKVADRAPSPLATGPYALYVCERWLIDPDPYLRSDAVFEVKSGLIVKWQKAPEELANHCDISQGIKLLTNHRLGQGTRTLLMLSATSSRAERAFWSTTLAGARLKLDKDRELILTKNTKCRN</sequence>
<organism evidence="2 3">
    <name type="scientific">Fusarium vanettenii (strain ATCC MYA-4622 / CBS 123669 / FGSC 9596 / NRRL 45880 / 77-13-4)</name>
    <name type="common">Fusarium solani subsp. pisi</name>
    <dbReference type="NCBI Taxonomy" id="660122"/>
    <lineage>
        <taxon>Eukaryota</taxon>
        <taxon>Fungi</taxon>
        <taxon>Dikarya</taxon>
        <taxon>Ascomycota</taxon>
        <taxon>Pezizomycotina</taxon>
        <taxon>Sordariomycetes</taxon>
        <taxon>Hypocreomycetidae</taxon>
        <taxon>Hypocreales</taxon>
        <taxon>Nectriaceae</taxon>
        <taxon>Fusarium</taxon>
        <taxon>Fusarium solani species complex</taxon>
        <taxon>Fusarium vanettenii</taxon>
    </lineage>
</organism>
<dbReference type="HOGENOM" id="CLU_997794_0_0_1"/>
<evidence type="ECO:0000313" key="3">
    <source>
        <dbReference type="Proteomes" id="UP000005206"/>
    </source>
</evidence>
<dbReference type="InterPro" id="IPR007535">
    <property type="entry name" value="Catechol_dOase_N"/>
</dbReference>
<dbReference type="OrthoDB" id="10628811at2759"/>
<dbReference type="Proteomes" id="UP000005206">
    <property type="component" value="Chromosome 12"/>
</dbReference>
<protein>
    <recommendedName>
        <fullName evidence="1">Catechol dioxygenase N-terminal domain-containing protein</fullName>
    </recommendedName>
</protein>
<dbReference type="RefSeq" id="XP_003043311.1">
    <property type="nucleotide sequence ID" value="XM_003043265.1"/>
</dbReference>
<reference evidence="2 3" key="1">
    <citation type="journal article" date="2009" name="PLoS Genet.">
        <title>The genome of Nectria haematococca: contribution of supernumerary chromosomes to gene expansion.</title>
        <authorList>
            <person name="Coleman J.J."/>
            <person name="Rounsley S.D."/>
            <person name="Rodriguez-Carres M."/>
            <person name="Kuo A."/>
            <person name="Wasmann C.C."/>
            <person name="Grimwood J."/>
            <person name="Schmutz J."/>
            <person name="Taga M."/>
            <person name="White G.J."/>
            <person name="Zhou S."/>
            <person name="Schwartz D.C."/>
            <person name="Freitag M."/>
            <person name="Ma L.J."/>
            <person name="Danchin E.G."/>
            <person name="Henrissat B."/>
            <person name="Coutinho P.M."/>
            <person name="Nelson D.R."/>
            <person name="Straney D."/>
            <person name="Napoli C.A."/>
            <person name="Barker B.M."/>
            <person name="Gribskov M."/>
            <person name="Rep M."/>
            <person name="Kroken S."/>
            <person name="Molnar I."/>
            <person name="Rensing C."/>
            <person name="Kennell J.C."/>
            <person name="Zamora J."/>
            <person name="Farman M.L."/>
            <person name="Selker E.U."/>
            <person name="Salamov A."/>
            <person name="Shapiro H."/>
            <person name="Pangilinan J."/>
            <person name="Lindquist E."/>
            <person name="Lamers C."/>
            <person name="Grigoriev I.V."/>
            <person name="Geiser D.M."/>
            <person name="Covert S.F."/>
            <person name="Temporini E."/>
            <person name="Vanetten H.D."/>
        </authorList>
    </citation>
    <scope>NUCLEOTIDE SEQUENCE [LARGE SCALE GENOMIC DNA]</scope>
    <source>
        <strain evidence="3">ATCC MYA-4622 / CBS 123669 / FGSC 9596 / NRRL 45880 / 77-13-4</strain>
    </source>
</reference>
<dbReference type="GO" id="GO:0009712">
    <property type="term" value="P:catechol-containing compound metabolic process"/>
    <property type="evidence" value="ECO:0007669"/>
    <property type="project" value="InterPro"/>
</dbReference>
<gene>
    <name evidence="2" type="ORF">NECHADRAFT_97681</name>
</gene>
<dbReference type="SUPFAM" id="SSF49482">
    <property type="entry name" value="Aromatic compound dioxygenase"/>
    <property type="match status" value="1"/>
</dbReference>
<feature type="domain" description="Catechol dioxygenase N-terminal" evidence="1">
    <location>
        <begin position="41"/>
        <end position="83"/>
    </location>
</feature>
<dbReference type="Pfam" id="PF04444">
    <property type="entry name" value="Dioxygenase_N"/>
    <property type="match status" value="1"/>
</dbReference>
<name>C7ZEH8_FUSV7</name>
<dbReference type="Gene3D" id="2.60.130.10">
    <property type="entry name" value="Aromatic compound dioxygenase"/>
    <property type="match status" value="1"/>
</dbReference>
<dbReference type="PANTHER" id="PTHR33711">
    <property type="entry name" value="DIOXYGENASE, PUTATIVE (AFU_ORTHOLOGUE AFUA_2G02910)-RELATED"/>
    <property type="match status" value="1"/>
</dbReference>
<dbReference type="InterPro" id="IPR015889">
    <property type="entry name" value="Intradiol_dOase_core"/>
</dbReference>
<dbReference type="EMBL" id="GG698921">
    <property type="protein sequence ID" value="EEU37598.1"/>
    <property type="molecule type" value="Genomic_DNA"/>
</dbReference>